<reference evidence="2 3" key="1">
    <citation type="submission" date="2023-09" db="EMBL/GenBank/DDBJ databases">
        <title>Pangenome analysis of Batrachochytrium dendrobatidis and related Chytrids.</title>
        <authorList>
            <person name="Yacoub M.N."/>
            <person name="Stajich J.E."/>
            <person name="James T.Y."/>
        </authorList>
    </citation>
    <scope>NUCLEOTIDE SEQUENCE [LARGE SCALE GENOMIC DNA]</scope>
    <source>
        <strain evidence="2 3">JEL0888</strain>
    </source>
</reference>
<evidence type="ECO:0000256" key="1">
    <source>
        <dbReference type="SAM" id="Coils"/>
    </source>
</evidence>
<dbReference type="Proteomes" id="UP001527925">
    <property type="component" value="Unassembled WGS sequence"/>
</dbReference>
<protein>
    <submittedName>
        <fullName evidence="2">Uncharacterized protein</fullName>
    </submittedName>
</protein>
<evidence type="ECO:0000313" key="2">
    <source>
        <dbReference type="EMBL" id="KAL2917197.1"/>
    </source>
</evidence>
<name>A0ABR4NCD6_9FUNG</name>
<dbReference type="Pfam" id="PF10294">
    <property type="entry name" value="Methyltransf_16"/>
    <property type="match status" value="1"/>
</dbReference>
<dbReference type="PANTHER" id="PTHR14614">
    <property type="entry name" value="HEPATOCELLULAR CARCINOMA-ASSOCIATED ANTIGEN"/>
    <property type="match status" value="1"/>
</dbReference>
<dbReference type="SUPFAM" id="SSF53335">
    <property type="entry name" value="S-adenosyl-L-methionine-dependent methyltransferases"/>
    <property type="match status" value="1"/>
</dbReference>
<evidence type="ECO:0000313" key="3">
    <source>
        <dbReference type="Proteomes" id="UP001527925"/>
    </source>
</evidence>
<keyword evidence="1" id="KW-0175">Coiled coil</keyword>
<dbReference type="InterPro" id="IPR019410">
    <property type="entry name" value="Methyltransf_16"/>
</dbReference>
<dbReference type="InterPro" id="IPR029063">
    <property type="entry name" value="SAM-dependent_MTases_sf"/>
</dbReference>
<dbReference type="PANTHER" id="PTHR14614:SF130">
    <property type="entry name" value="PROTEIN-LYSINE N-METHYLTRANSFERASE EEF2KMT"/>
    <property type="match status" value="1"/>
</dbReference>
<proteinExistence type="predicted"/>
<dbReference type="EMBL" id="JADGIZ020000012">
    <property type="protein sequence ID" value="KAL2917197.1"/>
    <property type="molecule type" value="Genomic_DNA"/>
</dbReference>
<gene>
    <name evidence="2" type="ORF">HK105_203261</name>
</gene>
<sequence>MDRIERLFWQNVPVRFFDWTGATAALGTPELQDELLARLHLVPSEQEIPAAAHRPKAAAAYVVRFLKALIERLEREGVELSEALYELLAETAVSVAGDGEPECDRCYFLPPAPGTQTPVSGRRLERIVLREHVAEISQGTTGLRTWQASLRLVEHLSAHREVVAGRRIVELGAGVGLLGLACRLLGAASVHMTDVDDAVLARLAGNVAINNLGDSVRTSRLDWEEVGNGDIGTLHLDPFDMIIAADVVFAPELIGPLVRKITCLLRAAAEPPLAECWVASTRRRESTFGMFTDELAAAGLTVESVAASPASWYFYDEGADSVDISRIYFATA</sequence>
<accession>A0ABR4NCD6</accession>
<organism evidence="2 3">
    <name type="scientific">Polyrhizophydium stewartii</name>
    <dbReference type="NCBI Taxonomy" id="2732419"/>
    <lineage>
        <taxon>Eukaryota</taxon>
        <taxon>Fungi</taxon>
        <taxon>Fungi incertae sedis</taxon>
        <taxon>Chytridiomycota</taxon>
        <taxon>Chytridiomycota incertae sedis</taxon>
        <taxon>Chytridiomycetes</taxon>
        <taxon>Rhizophydiales</taxon>
        <taxon>Rhizophydiales incertae sedis</taxon>
        <taxon>Polyrhizophydium</taxon>
    </lineage>
</organism>
<keyword evidence="3" id="KW-1185">Reference proteome</keyword>
<comment type="caution">
    <text evidence="2">The sequence shown here is derived from an EMBL/GenBank/DDBJ whole genome shotgun (WGS) entry which is preliminary data.</text>
</comment>
<dbReference type="Gene3D" id="3.40.50.150">
    <property type="entry name" value="Vaccinia Virus protein VP39"/>
    <property type="match status" value="1"/>
</dbReference>
<feature type="coiled-coil region" evidence="1">
    <location>
        <begin position="63"/>
        <end position="90"/>
    </location>
</feature>